<dbReference type="PANTHER" id="PTHR47515">
    <property type="entry name" value="LOW CALCIUM RESPONSE LOCUS PROTEIN T"/>
    <property type="match status" value="1"/>
</dbReference>
<protein>
    <submittedName>
        <fullName evidence="2">IS3 family transposase</fullName>
    </submittedName>
</protein>
<evidence type="ECO:0000313" key="2">
    <source>
        <dbReference type="EMBL" id="MFB9990568.1"/>
    </source>
</evidence>
<dbReference type="RefSeq" id="WP_380004618.1">
    <property type="nucleotide sequence ID" value="NZ_JBHLYR010000007.1"/>
</dbReference>
<comment type="caution">
    <text evidence="2">The sequence shown here is derived from an EMBL/GenBank/DDBJ whole genome shotgun (WGS) entry which is preliminary data.</text>
</comment>
<feature type="domain" description="HTH-like" evidence="1">
    <location>
        <begin position="33"/>
        <end position="86"/>
    </location>
</feature>
<sequence length="125" mass="14936">MRALVTQRVKPERAYFLVGLPKSSWHYRPKLRQDDEIRRRIRELAGQHPRRGSRFIHVLLVKEGNKVNRKKVRRIWREEQLTIKTKPSRKIRTGKTIPMTAEFPNQVWTYDFIFDQTLGGTPLKS</sequence>
<dbReference type="EMBL" id="JBHLYR010000007">
    <property type="protein sequence ID" value="MFB9990568.1"/>
    <property type="molecule type" value="Genomic_DNA"/>
</dbReference>
<evidence type="ECO:0000259" key="1">
    <source>
        <dbReference type="Pfam" id="PF13276"/>
    </source>
</evidence>
<dbReference type="PANTHER" id="PTHR47515:SF2">
    <property type="entry name" value="INTEGRASE CORE DOMAIN PROTEIN"/>
    <property type="match status" value="1"/>
</dbReference>
<proteinExistence type="predicted"/>
<name>A0ABV6AST8_9DEIO</name>
<dbReference type="Proteomes" id="UP001589733">
    <property type="component" value="Unassembled WGS sequence"/>
</dbReference>
<organism evidence="2 3">
    <name type="scientific">Deinococcus oregonensis</name>
    <dbReference type="NCBI Taxonomy" id="1805970"/>
    <lineage>
        <taxon>Bacteria</taxon>
        <taxon>Thermotogati</taxon>
        <taxon>Deinococcota</taxon>
        <taxon>Deinococci</taxon>
        <taxon>Deinococcales</taxon>
        <taxon>Deinococcaceae</taxon>
        <taxon>Deinococcus</taxon>
    </lineage>
</organism>
<dbReference type="Pfam" id="PF13276">
    <property type="entry name" value="HTH_21"/>
    <property type="match status" value="1"/>
</dbReference>
<gene>
    <name evidence="2" type="ORF">ACFFLM_01015</name>
</gene>
<dbReference type="InterPro" id="IPR025948">
    <property type="entry name" value="HTH-like_dom"/>
</dbReference>
<keyword evidence="3" id="KW-1185">Reference proteome</keyword>
<evidence type="ECO:0000313" key="3">
    <source>
        <dbReference type="Proteomes" id="UP001589733"/>
    </source>
</evidence>
<reference evidence="2 3" key="1">
    <citation type="submission" date="2024-09" db="EMBL/GenBank/DDBJ databases">
        <authorList>
            <person name="Sun Q."/>
            <person name="Mori K."/>
        </authorList>
    </citation>
    <scope>NUCLEOTIDE SEQUENCE [LARGE SCALE GENOMIC DNA]</scope>
    <source>
        <strain evidence="2 3">JCM 13503</strain>
    </source>
</reference>
<accession>A0ABV6AST8</accession>